<accession>A0A822Y8K3</accession>
<gene>
    <name evidence="1" type="ORF">HUJ06_030288</name>
</gene>
<dbReference type="AlphaFoldDB" id="A0A822Y8K3"/>
<protein>
    <submittedName>
        <fullName evidence="1">Uncharacterized protein</fullName>
    </submittedName>
</protein>
<comment type="caution">
    <text evidence="1">The sequence shown here is derived from an EMBL/GenBank/DDBJ whole genome shotgun (WGS) entry which is preliminary data.</text>
</comment>
<name>A0A822Y8K3_NELNU</name>
<evidence type="ECO:0000313" key="1">
    <source>
        <dbReference type="EMBL" id="DAD28820.1"/>
    </source>
</evidence>
<dbReference type="EMBL" id="DUZY01000002">
    <property type="protein sequence ID" value="DAD28820.1"/>
    <property type="molecule type" value="Genomic_DNA"/>
</dbReference>
<evidence type="ECO:0000313" key="2">
    <source>
        <dbReference type="Proteomes" id="UP000607653"/>
    </source>
</evidence>
<organism evidence="1 2">
    <name type="scientific">Nelumbo nucifera</name>
    <name type="common">Sacred lotus</name>
    <dbReference type="NCBI Taxonomy" id="4432"/>
    <lineage>
        <taxon>Eukaryota</taxon>
        <taxon>Viridiplantae</taxon>
        <taxon>Streptophyta</taxon>
        <taxon>Embryophyta</taxon>
        <taxon>Tracheophyta</taxon>
        <taxon>Spermatophyta</taxon>
        <taxon>Magnoliopsida</taxon>
        <taxon>Proteales</taxon>
        <taxon>Nelumbonaceae</taxon>
        <taxon>Nelumbo</taxon>
    </lineage>
</organism>
<dbReference type="Proteomes" id="UP000607653">
    <property type="component" value="Unassembled WGS sequence"/>
</dbReference>
<proteinExistence type="predicted"/>
<sequence>MPTATGSSPMRNQSFDQIYINNWDSLQPSIILRRGSFLASSHEDLERYSLQEWLYQECSKET</sequence>
<reference evidence="1 2" key="1">
    <citation type="journal article" date="2020" name="Mol. Biol. Evol.">
        <title>Distinct Expression and Methylation Patterns for Genes with Different Fates following a Single Whole-Genome Duplication in Flowering Plants.</title>
        <authorList>
            <person name="Shi T."/>
            <person name="Rahmani R.S."/>
            <person name="Gugger P.F."/>
            <person name="Wang M."/>
            <person name="Li H."/>
            <person name="Zhang Y."/>
            <person name="Li Z."/>
            <person name="Wang Q."/>
            <person name="Van de Peer Y."/>
            <person name="Marchal K."/>
            <person name="Chen J."/>
        </authorList>
    </citation>
    <scope>NUCLEOTIDE SEQUENCE [LARGE SCALE GENOMIC DNA]</scope>
    <source>
        <tissue evidence="1">Leaf</tissue>
    </source>
</reference>
<keyword evidence="2" id="KW-1185">Reference proteome</keyword>